<sequence>MNDKSSASPASSKLGGIVAPIQDGGKGILLVSIVIVFVLITLSVFWYFYELNVERTEDAQVNGNVVQVTAQIDGTVIAIHADDTDHVKAGTPLVRLNPVDQEIIYERARAALAKATRSVRSLYLQVSEAKADLVQRQADVKKAKTDLARRMRIASVGAVSREEISHAEDALKSALAAQDSTQQILSQRLAQVDNTVIRSHPDVATAAASLREAYIARKRTIIPAPVDGMITKRNVQVGQHIGAGVALMSVVPLDSLWVTANFKESQLEDIRIGQPVELTADMYGSDVVYHGEVVGLDAGTGSAFSLFPAQNATGNWIKVTQRVPVKISLDSNEVVRNPLRVGLSMHAVVDTSNVSGKAIRTGIVSKFTYDTQVFDHELKNANDEVEEIIRSNEGFMMSPPKF</sequence>
<keyword evidence="4" id="KW-1003">Cell membrane</keyword>
<evidence type="ECO:0000256" key="1">
    <source>
        <dbReference type="ARBA" id="ARBA00004383"/>
    </source>
</evidence>
<dbReference type="Pfam" id="PF25885">
    <property type="entry name" value="HH_EMRA"/>
    <property type="match status" value="1"/>
</dbReference>
<keyword evidence="7 9" id="KW-1133">Transmembrane helix</keyword>
<comment type="similarity">
    <text evidence="2">Belongs to the membrane fusion protein (MFP) (TC 8.A.1) family.</text>
</comment>
<evidence type="ECO:0000256" key="9">
    <source>
        <dbReference type="SAM" id="Phobius"/>
    </source>
</evidence>
<evidence type="ECO:0000256" key="6">
    <source>
        <dbReference type="ARBA" id="ARBA00022692"/>
    </source>
</evidence>
<protein>
    <submittedName>
        <fullName evidence="13">HlyD family efflux transporter periplasmic adaptor subunit</fullName>
    </submittedName>
    <submittedName>
        <fullName evidence="12">Putative multidrug resistance protein A</fullName>
    </submittedName>
</protein>
<dbReference type="EMBL" id="CP136986">
    <property type="protein sequence ID" value="WOS75958.1"/>
    <property type="molecule type" value="Genomic_DNA"/>
</dbReference>
<comment type="subcellular location">
    <subcellularLocation>
        <location evidence="1">Cell inner membrane</location>
        <topology evidence="1">Single-pass membrane protein</topology>
        <orientation evidence="1">Periplasmic side</orientation>
    </subcellularLocation>
</comment>
<evidence type="ECO:0000313" key="12">
    <source>
        <dbReference type="EMBL" id="ABD94672.1"/>
    </source>
</evidence>
<evidence type="ECO:0000256" key="7">
    <source>
        <dbReference type="ARBA" id="ARBA00022989"/>
    </source>
</evidence>
<dbReference type="FunFam" id="2.40.30.170:FF:000003">
    <property type="entry name" value="Multidrug resistance protein A"/>
    <property type="match status" value="1"/>
</dbReference>
<evidence type="ECO:0000256" key="4">
    <source>
        <dbReference type="ARBA" id="ARBA00022475"/>
    </source>
</evidence>
<reference evidence="13" key="2">
    <citation type="submission" date="2023-06" db="EMBL/GenBank/DDBJ databases">
        <authorList>
            <consortium name="Clinical and Environmental Microbiology Branch: Whole genome sequencing antimicrobial resistance pathogens in the healthcare setting"/>
        </authorList>
    </citation>
    <scope>NUCLEOTIDE SEQUENCE</scope>
    <source>
        <strain evidence="13">2021CK-01020</strain>
    </source>
</reference>
<dbReference type="Proteomes" id="UP001297540">
    <property type="component" value="Chromosome"/>
</dbReference>
<dbReference type="PATRIC" id="fig|287.2662.peg.1871"/>
<keyword evidence="5" id="KW-0997">Cell inner membrane</keyword>
<organism evidence="12">
    <name type="scientific">Pseudomonas aeruginosa</name>
    <dbReference type="NCBI Taxonomy" id="287"/>
    <lineage>
        <taxon>Bacteria</taxon>
        <taxon>Pseudomonadati</taxon>
        <taxon>Pseudomonadota</taxon>
        <taxon>Gammaproteobacteria</taxon>
        <taxon>Pseudomonadales</taxon>
        <taxon>Pseudomonadaceae</taxon>
        <taxon>Pseudomonas</taxon>
    </lineage>
</organism>
<dbReference type="Gene3D" id="1.10.287.470">
    <property type="entry name" value="Helix hairpin bin"/>
    <property type="match status" value="2"/>
</dbReference>
<dbReference type="GO" id="GO:0046677">
    <property type="term" value="P:response to antibiotic"/>
    <property type="evidence" value="ECO:0007669"/>
    <property type="project" value="UniProtKB-ARBA"/>
</dbReference>
<dbReference type="PANTHER" id="PTHR30386">
    <property type="entry name" value="MEMBRANE FUSION SUBUNIT OF EMRAB-TOLC MULTIDRUG EFFLUX PUMP"/>
    <property type="match status" value="1"/>
</dbReference>
<keyword evidence="6 9" id="KW-0812">Transmembrane</keyword>
<evidence type="ECO:0000259" key="11">
    <source>
        <dbReference type="Pfam" id="PF25963"/>
    </source>
</evidence>
<feature type="domain" description="p-hydroxybenzoic acid efflux pump subunit AaeA-like beta-barrel" evidence="11">
    <location>
        <begin position="255"/>
        <end position="333"/>
    </location>
</feature>
<dbReference type="SUPFAM" id="SSF111369">
    <property type="entry name" value="HlyD-like secretion proteins"/>
    <property type="match status" value="2"/>
</dbReference>
<evidence type="ECO:0000256" key="3">
    <source>
        <dbReference type="ARBA" id="ARBA00022448"/>
    </source>
</evidence>
<feature type="transmembrane region" description="Helical" evidence="9">
    <location>
        <begin position="28"/>
        <end position="49"/>
    </location>
</feature>
<dbReference type="InterPro" id="IPR058634">
    <property type="entry name" value="AaeA-lik-b-barrel"/>
</dbReference>
<reference evidence="13" key="3">
    <citation type="submission" date="2023-10" db="EMBL/GenBank/DDBJ databases">
        <title>Pathogen: clinical or host-associated sample.</title>
        <authorList>
            <person name="Hergert J."/>
            <person name="Casey R."/>
            <person name="Wagner J."/>
            <person name="Young E.L."/>
            <person name="Oakeson K.F."/>
        </authorList>
    </citation>
    <scope>NUCLEOTIDE SEQUENCE</scope>
    <source>
        <strain evidence="13">2021CK-01020</strain>
    </source>
</reference>
<gene>
    <name evidence="12" type="ORF">EXA62</name>
    <name evidence="13" type="ORF">L4V69_26080</name>
</gene>
<proteinExistence type="inferred from homology"/>
<accession>Q1W4Z9</accession>
<dbReference type="InterPro" id="IPR050739">
    <property type="entry name" value="MFP"/>
</dbReference>
<dbReference type="GO" id="GO:0005886">
    <property type="term" value="C:plasma membrane"/>
    <property type="evidence" value="ECO:0007669"/>
    <property type="project" value="UniProtKB-SubCell"/>
</dbReference>
<keyword evidence="3" id="KW-0813">Transport</keyword>
<evidence type="ECO:0000259" key="10">
    <source>
        <dbReference type="Pfam" id="PF25885"/>
    </source>
</evidence>
<evidence type="ECO:0000313" key="13">
    <source>
        <dbReference type="EMBL" id="WOS75958.1"/>
    </source>
</evidence>
<evidence type="ECO:0000256" key="5">
    <source>
        <dbReference type="ARBA" id="ARBA00022519"/>
    </source>
</evidence>
<dbReference type="Gene3D" id="2.40.30.170">
    <property type="match status" value="1"/>
</dbReference>
<feature type="domain" description="Multidrug export protein EmrA/FarA alpha-helical hairpin" evidence="10">
    <location>
        <begin position="100"/>
        <end position="220"/>
    </location>
</feature>
<reference evidence="12" key="1">
    <citation type="journal article" date="2006" name="J. Bacteriol.">
        <title>Acquisition and evolution of the exoU locus in Pseudomonas aeruginosa.</title>
        <authorList>
            <person name="Kulasekara B.R."/>
            <person name="Kulasekara H.D."/>
            <person name="Wolfgang M.C."/>
            <person name="Stevens L."/>
            <person name="Frank D.W."/>
            <person name="Lory S."/>
        </authorList>
    </citation>
    <scope>NUCLEOTIDE SEQUENCE</scope>
    <source>
        <strain evidence="12">6077</strain>
    </source>
</reference>
<dbReference type="EMBL" id="DQ437742">
    <property type="protein sequence ID" value="ABD94672.1"/>
    <property type="molecule type" value="Genomic_DNA"/>
</dbReference>
<dbReference type="PANTHER" id="PTHR30386:SF19">
    <property type="entry name" value="MULTIDRUG EXPORT PROTEIN EMRA-RELATED"/>
    <property type="match status" value="1"/>
</dbReference>
<evidence type="ECO:0000256" key="2">
    <source>
        <dbReference type="ARBA" id="ARBA00009477"/>
    </source>
</evidence>
<dbReference type="RefSeq" id="WP_023094862.1">
    <property type="nucleotide sequence ID" value="NZ_AP014622.1"/>
</dbReference>
<dbReference type="GO" id="GO:0015721">
    <property type="term" value="P:bile acid and bile salt transport"/>
    <property type="evidence" value="ECO:0007669"/>
    <property type="project" value="UniProtKB-ARBA"/>
</dbReference>
<evidence type="ECO:0000256" key="8">
    <source>
        <dbReference type="ARBA" id="ARBA00023136"/>
    </source>
</evidence>
<keyword evidence="8 9" id="KW-0472">Membrane</keyword>
<dbReference type="AlphaFoldDB" id="Q1W4Z9"/>
<dbReference type="InterPro" id="IPR058633">
    <property type="entry name" value="EmrA/FarA_HH"/>
</dbReference>
<dbReference type="Pfam" id="PF25963">
    <property type="entry name" value="Beta-barrel_AAEA"/>
    <property type="match status" value="1"/>
</dbReference>
<dbReference type="GO" id="GO:1990961">
    <property type="term" value="P:xenobiotic detoxification by transmembrane export across the plasma membrane"/>
    <property type="evidence" value="ECO:0007669"/>
    <property type="project" value="UniProtKB-ARBA"/>
</dbReference>
<dbReference type="Gene3D" id="2.40.50.100">
    <property type="match status" value="1"/>
</dbReference>
<name>Q1W4Z9_PSEAI</name>